<dbReference type="Proteomes" id="UP000008076">
    <property type="component" value="Unassembled WGS sequence"/>
</dbReference>
<organism evidence="2">
    <name type="scientific">Entamoeba dispar (strain ATCC PRA-260 / SAW760)</name>
    <dbReference type="NCBI Taxonomy" id="370354"/>
    <lineage>
        <taxon>Eukaryota</taxon>
        <taxon>Amoebozoa</taxon>
        <taxon>Evosea</taxon>
        <taxon>Archamoebae</taxon>
        <taxon>Mastigamoebida</taxon>
        <taxon>Entamoebidae</taxon>
        <taxon>Entamoeba</taxon>
    </lineage>
</organism>
<evidence type="ECO:0000313" key="1">
    <source>
        <dbReference type="EMBL" id="EDR23305.1"/>
    </source>
</evidence>
<sequence>MGAFISSYNNSNQQQELEKIVYPEIVGVKQIDHYSKKLIFILKIQFEEELEEGQCQSFKQKLEETVKRIGVESQETHLHQTISKYDYINFLEFQEYTNYLLTRNISEINEYSEEVINNQMNLIENEIFITQYKKTHELKLLNNYNEWMNQYKQEILYSVAWKSFLKGSYKKEATYQEFLRHCIYSILKEKKVEDNNTKGLSQRKLPSPYSLGNSQMSKGTIVKQINLLKHNRELQSSVEELVKYDTENKHEKEYEELMKKILFVLFLII</sequence>
<dbReference type="KEGG" id="edi:EDI_219240"/>
<dbReference type="EMBL" id="DS550353">
    <property type="protein sequence ID" value="EDR23305.1"/>
    <property type="molecule type" value="Genomic_DNA"/>
</dbReference>
<dbReference type="AlphaFoldDB" id="B0EQ82"/>
<name>B0EQ82_ENTDS</name>
<proteinExistence type="predicted"/>
<dbReference type="VEuPathDB" id="AmoebaDB:EDI_219240"/>
<keyword evidence="2" id="KW-1185">Reference proteome</keyword>
<protein>
    <submittedName>
        <fullName evidence="1">Uncharacterized protein</fullName>
    </submittedName>
</protein>
<gene>
    <name evidence="1" type="ORF">EDI_219240</name>
</gene>
<accession>B0EQ82</accession>
<dbReference type="RefSeq" id="XP_001740280.1">
    <property type="nucleotide sequence ID" value="XM_001740228.1"/>
</dbReference>
<dbReference type="GeneID" id="5885440"/>
<reference evidence="2" key="1">
    <citation type="submission" date="2007-12" db="EMBL/GenBank/DDBJ databases">
        <title>Annotation of Entamoeba dispar SAW760.</title>
        <authorList>
            <person name="Lorenzi H."/>
            <person name="Inman J."/>
            <person name="Schobel S."/>
            <person name="Amedeo P."/>
            <person name="Caler E."/>
        </authorList>
    </citation>
    <scope>NUCLEOTIDE SEQUENCE [LARGE SCALE GENOMIC DNA]</scope>
    <source>
        <strain evidence="2">ATCC PRA-260 / SAW760</strain>
    </source>
</reference>
<evidence type="ECO:0000313" key="2">
    <source>
        <dbReference type="Proteomes" id="UP000008076"/>
    </source>
</evidence>